<keyword evidence="8" id="KW-0963">Cytoplasm</keyword>
<evidence type="ECO:0000256" key="2">
    <source>
        <dbReference type="ARBA" id="ARBA00022517"/>
    </source>
</evidence>
<comment type="subcellular location">
    <subcellularLocation>
        <location evidence="8">Cytoplasm</location>
    </subcellularLocation>
</comment>
<evidence type="ECO:0000256" key="8">
    <source>
        <dbReference type="HAMAP-Rule" id="MF_00009"/>
    </source>
</evidence>
<dbReference type="EMBL" id="FOSC01000001">
    <property type="protein sequence ID" value="SFJ23303.1"/>
    <property type="molecule type" value="Genomic_DNA"/>
</dbReference>
<protein>
    <recommendedName>
        <fullName evidence="8">Endoribonuclease YbeY</fullName>
        <ecNumber evidence="8">3.1.-.-</ecNumber>
    </recommendedName>
</protein>
<evidence type="ECO:0000256" key="3">
    <source>
        <dbReference type="ARBA" id="ARBA00022722"/>
    </source>
</evidence>
<keyword evidence="6 8" id="KW-0378">Hydrolase</keyword>
<dbReference type="EC" id="3.1.-.-" evidence="8"/>
<dbReference type="PANTHER" id="PTHR46986">
    <property type="entry name" value="ENDORIBONUCLEASE YBEY, CHLOROPLASTIC"/>
    <property type="match status" value="1"/>
</dbReference>
<dbReference type="Pfam" id="PF02130">
    <property type="entry name" value="YbeY"/>
    <property type="match status" value="1"/>
</dbReference>
<dbReference type="InterPro" id="IPR023091">
    <property type="entry name" value="MetalPrtase_cat_dom_sf_prd"/>
</dbReference>
<feature type="binding site" evidence="8">
    <location>
        <position position="122"/>
    </location>
    <ligand>
        <name>Zn(2+)</name>
        <dbReference type="ChEBI" id="CHEBI:29105"/>
        <note>catalytic</note>
    </ligand>
</feature>
<dbReference type="InterPro" id="IPR020549">
    <property type="entry name" value="YbeY_CS"/>
</dbReference>
<evidence type="ECO:0000256" key="4">
    <source>
        <dbReference type="ARBA" id="ARBA00022723"/>
    </source>
</evidence>
<feature type="binding site" evidence="8">
    <location>
        <position position="116"/>
    </location>
    <ligand>
        <name>Zn(2+)</name>
        <dbReference type="ChEBI" id="CHEBI:29105"/>
        <note>catalytic</note>
    </ligand>
</feature>
<dbReference type="OrthoDB" id="9807740at2"/>
<evidence type="ECO:0000256" key="7">
    <source>
        <dbReference type="ARBA" id="ARBA00022833"/>
    </source>
</evidence>
<dbReference type="PROSITE" id="PS01306">
    <property type="entry name" value="UPF0054"/>
    <property type="match status" value="1"/>
</dbReference>
<evidence type="ECO:0000256" key="6">
    <source>
        <dbReference type="ARBA" id="ARBA00022801"/>
    </source>
</evidence>
<dbReference type="Proteomes" id="UP000199445">
    <property type="component" value="Unassembled WGS sequence"/>
</dbReference>
<name>A0A1I3PP99_9GAMM</name>
<dbReference type="GO" id="GO:0005737">
    <property type="term" value="C:cytoplasm"/>
    <property type="evidence" value="ECO:0007669"/>
    <property type="project" value="UniProtKB-SubCell"/>
</dbReference>
<dbReference type="RefSeq" id="WP_091700594.1">
    <property type="nucleotide sequence ID" value="NZ_BMYN01000015.1"/>
</dbReference>
<dbReference type="GO" id="GO:0004222">
    <property type="term" value="F:metalloendopeptidase activity"/>
    <property type="evidence" value="ECO:0007669"/>
    <property type="project" value="InterPro"/>
</dbReference>
<keyword evidence="10" id="KW-1185">Reference proteome</keyword>
<comment type="similarity">
    <text evidence="1 8">Belongs to the endoribonuclease YbeY family.</text>
</comment>
<proteinExistence type="inferred from homology"/>
<accession>A0A1I3PP99</accession>
<keyword evidence="3 8" id="KW-0540">Nuclease</keyword>
<dbReference type="SUPFAM" id="SSF55486">
    <property type="entry name" value="Metalloproteases ('zincins'), catalytic domain"/>
    <property type="match status" value="1"/>
</dbReference>
<dbReference type="Gene3D" id="3.40.390.30">
    <property type="entry name" value="Metalloproteases ('zincins'), catalytic domain"/>
    <property type="match status" value="1"/>
</dbReference>
<keyword evidence="5 8" id="KW-0255">Endonuclease</keyword>
<dbReference type="PANTHER" id="PTHR46986:SF1">
    <property type="entry name" value="ENDORIBONUCLEASE YBEY, CHLOROPLASTIC"/>
    <property type="match status" value="1"/>
</dbReference>
<organism evidence="9 10">
    <name type="scientific">Marinobacter persicus</name>
    <dbReference type="NCBI Taxonomy" id="930118"/>
    <lineage>
        <taxon>Bacteria</taxon>
        <taxon>Pseudomonadati</taxon>
        <taxon>Pseudomonadota</taxon>
        <taxon>Gammaproteobacteria</taxon>
        <taxon>Pseudomonadales</taxon>
        <taxon>Marinobacteraceae</taxon>
        <taxon>Marinobacter</taxon>
    </lineage>
</organism>
<evidence type="ECO:0000313" key="10">
    <source>
        <dbReference type="Proteomes" id="UP000199445"/>
    </source>
</evidence>
<evidence type="ECO:0000313" key="9">
    <source>
        <dbReference type="EMBL" id="SFJ23303.1"/>
    </source>
</evidence>
<keyword evidence="2 8" id="KW-0690">Ribosome biogenesis</keyword>
<dbReference type="AlphaFoldDB" id="A0A1I3PP99"/>
<dbReference type="NCBIfam" id="TIGR00043">
    <property type="entry name" value="rRNA maturation RNase YbeY"/>
    <property type="match status" value="1"/>
</dbReference>
<sequence length="157" mass="17455">MSELTVDLQDVFTGDGVPGEKQFQAWAQLAWLGDEPSEVTIRIVDVPESQALNHQYRGKDKPTNVLSFPFEAPAGITVPLAGDLVICAPVVEKEAREQHKEPVSHWAHMVVHGMLHLQGYDHIEDEEAEVMEALEVRLLAQLGFGNPYQSEETEPDS</sequence>
<keyword evidence="8" id="KW-0698">rRNA processing</keyword>
<dbReference type="InterPro" id="IPR002036">
    <property type="entry name" value="YbeY"/>
</dbReference>
<keyword evidence="4 8" id="KW-0479">Metal-binding</keyword>
<reference evidence="9 10" key="1">
    <citation type="submission" date="2016-10" db="EMBL/GenBank/DDBJ databases">
        <authorList>
            <person name="de Groot N.N."/>
        </authorList>
    </citation>
    <scope>NUCLEOTIDE SEQUENCE [LARGE SCALE GENOMIC DNA]</scope>
    <source>
        <strain evidence="9 10">IBRC-M 10445</strain>
    </source>
</reference>
<dbReference type="GO" id="GO:0008270">
    <property type="term" value="F:zinc ion binding"/>
    <property type="evidence" value="ECO:0007669"/>
    <property type="project" value="UniProtKB-UniRule"/>
</dbReference>
<keyword evidence="7 8" id="KW-0862">Zinc</keyword>
<evidence type="ECO:0000256" key="5">
    <source>
        <dbReference type="ARBA" id="ARBA00022759"/>
    </source>
</evidence>
<feature type="binding site" evidence="8">
    <location>
        <position position="112"/>
    </location>
    <ligand>
        <name>Zn(2+)</name>
        <dbReference type="ChEBI" id="CHEBI:29105"/>
        <note>catalytic</note>
    </ligand>
</feature>
<dbReference type="HAMAP" id="MF_00009">
    <property type="entry name" value="Endoribonucl_YbeY"/>
    <property type="match status" value="1"/>
</dbReference>
<evidence type="ECO:0000256" key="1">
    <source>
        <dbReference type="ARBA" id="ARBA00010875"/>
    </source>
</evidence>
<dbReference type="GO" id="GO:0006364">
    <property type="term" value="P:rRNA processing"/>
    <property type="evidence" value="ECO:0007669"/>
    <property type="project" value="UniProtKB-UniRule"/>
</dbReference>
<gene>
    <name evidence="8" type="primary">ybeY</name>
    <name evidence="9" type="ORF">SAMN05216429_101264</name>
</gene>
<comment type="cofactor">
    <cofactor evidence="8">
        <name>Zn(2+)</name>
        <dbReference type="ChEBI" id="CHEBI:29105"/>
    </cofactor>
    <text evidence="8">Binds 1 zinc ion.</text>
</comment>
<comment type="function">
    <text evidence="8">Single strand-specific metallo-endoribonuclease involved in late-stage 70S ribosome quality control and in maturation of the 3' terminus of the 16S rRNA.</text>
</comment>
<dbReference type="GO" id="GO:0004521">
    <property type="term" value="F:RNA endonuclease activity"/>
    <property type="evidence" value="ECO:0007669"/>
    <property type="project" value="UniProtKB-UniRule"/>
</dbReference>